<dbReference type="Gene3D" id="2.60.120.10">
    <property type="entry name" value="Jelly Rolls"/>
    <property type="match status" value="1"/>
</dbReference>
<dbReference type="SUPFAM" id="SSF51182">
    <property type="entry name" value="RmlC-like cupins"/>
    <property type="match status" value="1"/>
</dbReference>
<dbReference type="PANTHER" id="PTHR43346">
    <property type="entry name" value="LIGAND BINDING DOMAIN PROTEIN, PUTATIVE (AFU_ORTHOLOGUE AFUA_6G14370)-RELATED"/>
    <property type="match status" value="1"/>
</dbReference>
<reference evidence="3" key="1">
    <citation type="journal article" date="2019" name="Int. J. Syst. Evol. Microbiol.">
        <title>The Global Catalogue of Microorganisms (GCM) 10K type strain sequencing project: providing services to taxonomists for standard genome sequencing and annotation.</title>
        <authorList>
            <consortium name="The Broad Institute Genomics Platform"/>
            <consortium name="The Broad Institute Genome Sequencing Center for Infectious Disease"/>
            <person name="Wu L."/>
            <person name="Ma J."/>
        </authorList>
    </citation>
    <scope>NUCLEOTIDE SEQUENCE [LARGE SCALE GENOMIC DNA]</scope>
    <source>
        <strain evidence="3">CCUG 53915</strain>
    </source>
</reference>
<organism evidence="2 3">
    <name type="scientific">Sporosarcina contaminans</name>
    <dbReference type="NCBI Taxonomy" id="633403"/>
    <lineage>
        <taxon>Bacteria</taxon>
        <taxon>Bacillati</taxon>
        <taxon>Bacillota</taxon>
        <taxon>Bacilli</taxon>
        <taxon>Bacillales</taxon>
        <taxon>Caryophanaceae</taxon>
        <taxon>Sporosarcina</taxon>
    </lineage>
</organism>
<dbReference type="PANTHER" id="PTHR43346:SF1">
    <property type="entry name" value="QUERCETIN 2,3-DIOXYGENASE-RELATED"/>
    <property type="match status" value="1"/>
</dbReference>
<evidence type="ECO:0000259" key="1">
    <source>
        <dbReference type="Pfam" id="PF07883"/>
    </source>
</evidence>
<dbReference type="InterPro" id="IPR052538">
    <property type="entry name" value="Flavonoid_dioxygenase-like"/>
</dbReference>
<protein>
    <submittedName>
        <fullName evidence="2">Cupin domain-containing protein</fullName>
    </submittedName>
</protein>
<dbReference type="RefSeq" id="WP_381480496.1">
    <property type="nucleotide sequence ID" value="NZ_JBHTLT010000043.1"/>
</dbReference>
<accession>A0ABW3U0Q6</accession>
<gene>
    <name evidence="2" type="ORF">ACFQ38_09195</name>
</gene>
<dbReference type="EMBL" id="JBHTLT010000043">
    <property type="protein sequence ID" value="MFD1205278.1"/>
    <property type="molecule type" value="Genomic_DNA"/>
</dbReference>
<dbReference type="CDD" id="cd02223">
    <property type="entry name" value="cupin_Bh2720-like"/>
    <property type="match status" value="1"/>
</dbReference>
<dbReference type="InterPro" id="IPR014710">
    <property type="entry name" value="RmlC-like_jellyroll"/>
</dbReference>
<dbReference type="Proteomes" id="UP001597231">
    <property type="component" value="Unassembled WGS sequence"/>
</dbReference>
<dbReference type="Pfam" id="PF07883">
    <property type="entry name" value="Cupin_2"/>
    <property type="match status" value="1"/>
</dbReference>
<dbReference type="InterPro" id="IPR011051">
    <property type="entry name" value="RmlC_Cupin_sf"/>
</dbReference>
<keyword evidence="3" id="KW-1185">Reference proteome</keyword>
<dbReference type="InterPro" id="IPR013096">
    <property type="entry name" value="Cupin_2"/>
</dbReference>
<evidence type="ECO:0000313" key="3">
    <source>
        <dbReference type="Proteomes" id="UP001597231"/>
    </source>
</evidence>
<sequence length="157" mass="17470">MQPVYWGQPWQDAGFASIPLHDYGAKPFVVNMMAAARQNDTYRTALWTGKHLQVTLMSINVGDDIGLEIHPDTDQFLYIEQGQGLVQMGERKDFLNFVRNVSVNSAIVVPAGTWHNVTNTGPVPLKLYTIYAPPHHAFGTVHATKADAMAEEKNYGQ</sequence>
<comment type="caution">
    <text evidence="2">The sequence shown here is derived from an EMBL/GenBank/DDBJ whole genome shotgun (WGS) entry which is preliminary data.</text>
</comment>
<feature type="domain" description="Cupin type-2" evidence="1">
    <location>
        <begin position="56"/>
        <end position="131"/>
    </location>
</feature>
<proteinExistence type="predicted"/>
<evidence type="ECO:0000313" key="2">
    <source>
        <dbReference type="EMBL" id="MFD1205278.1"/>
    </source>
</evidence>
<name>A0ABW3U0Q6_9BACL</name>